<proteinExistence type="predicted"/>
<dbReference type="EMBL" id="LR796320">
    <property type="protein sequence ID" value="CAB4136440.1"/>
    <property type="molecule type" value="Genomic_DNA"/>
</dbReference>
<name>A0A6J5LU20_9CAUD</name>
<dbReference type="EMBL" id="LR796897">
    <property type="protein sequence ID" value="CAB4172984.1"/>
    <property type="molecule type" value="Genomic_DNA"/>
</dbReference>
<reference evidence="1" key="1">
    <citation type="submission" date="2020-04" db="EMBL/GenBank/DDBJ databases">
        <authorList>
            <person name="Chiriac C."/>
            <person name="Salcher M."/>
            <person name="Ghai R."/>
            <person name="Kavagutti S V."/>
        </authorList>
    </citation>
    <scope>NUCLEOTIDE SEQUENCE</scope>
</reference>
<evidence type="ECO:0000313" key="1">
    <source>
        <dbReference type="EMBL" id="CAB4136440.1"/>
    </source>
</evidence>
<accession>A0A6J5LU20</accession>
<sequence>MKYILVLIAYEFIRQKLIWLWYYLIKKGNECKKIILTTDQDLIEDGVQAIDDEFLEWFVKNPSCESVETEIVEYGFDEVPICIYKISIPKEEPKQETLEEAINNEINNIYINSSNLENIAKYNRISGTLLSELKKSMANIAKWQQERSYSEEEVMEMFHKLSMHLPLHYEMLVREMFKKK</sequence>
<organism evidence="1">
    <name type="scientific">uncultured Caudovirales phage</name>
    <dbReference type="NCBI Taxonomy" id="2100421"/>
    <lineage>
        <taxon>Viruses</taxon>
        <taxon>Duplodnaviria</taxon>
        <taxon>Heunggongvirae</taxon>
        <taxon>Uroviricota</taxon>
        <taxon>Caudoviricetes</taxon>
        <taxon>Peduoviridae</taxon>
        <taxon>Maltschvirus</taxon>
        <taxon>Maltschvirus maltsch</taxon>
    </lineage>
</organism>
<gene>
    <name evidence="1" type="ORF">UFOVP309_7</name>
    <name evidence="2" type="ORF">UFOVP946_14</name>
</gene>
<evidence type="ECO:0000313" key="2">
    <source>
        <dbReference type="EMBL" id="CAB4172984.1"/>
    </source>
</evidence>
<protein>
    <submittedName>
        <fullName evidence="1">Uncharacterized protein</fullName>
    </submittedName>
</protein>